<dbReference type="Pfam" id="PF04783">
    <property type="entry name" value="DUF630"/>
    <property type="match status" value="1"/>
</dbReference>
<evidence type="ECO:0000313" key="4">
    <source>
        <dbReference type="EMBL" id="KAK7333843.1"/>
    </source>
</evidence>
<dbReference type="Proteomes" id="UP001374584">
    <property type="component" value="Unassembled WGS sequence"/>
</dbReference>
<keyword evidence="5" id="KW-1185">Reference proteome</keyword>
<evidence type="ECO:0000259" key="2">
    <source>
        <dbReference type="Pfam" id="PF04782"/>
    </source>
</evidence>
<dbReference type="InterPro" id="IPR006867">
    <property type="entry name" value="DUF632"/>
</dbReference>
<feature type="compositionally biased region" description="Low complexity" evidence="1">
    <location>
        <begin position="109"/>
        <end position="131"/>
    </location>
</feature>
<dbReference type="EMBL" id="JAYMYR010000011">
    <property type="protein sequence ID" value="KAK7333843.1"/>
    <property type="molecule type" value="Genomic_DNA"/>
</dbReference>
<feature type="region of interest" description="Disordered" evidence="1">
    <location>
        <begin position="240"/>
        <end position="271"/>
    </location>
</feature>
<feature type="region of interest" description="Disordered" evidence="1">
    <location>
        <begin position="95"/>
        <end position="143"/>
    </location>
</feature>
<evidence type="ECO:0000259" key="3">
    <source>
        <dbReference type="Pfam" id="PF04783"/>
    </source>
</evidence>
<dbReference type="PANTHER" id="PTHR21450">
    <property type="entry name" value="PROTEIN ALTERED PHOSPHATE STARVATION RESPONSE 1"/>
    <property type="match status" value="1"/>
</dbReference>
<comment type="caution">
    <text evidence="4">The sequence shown here is derived from an EMBL/GenBank/DDBJ whole genome shotgun (WGS) entry which is preliminary data.</text>
</comment>
<feature type="region of interest" description="Disordered" evidence="1">
    <location>
        <begin position="786"/>
        <end position="820"/>
    </location>
</feature>
<gene>
    <name evidence="4" type="ORF">VNO80_30622</name>
</gene>
<reference evidence="4 5" key="1">
    <citation type="submission" date="2024-01" db="EMBL/GenBank/DDBJ databases">
        <title>The genomes of 5 underutilized Papilionoideae crops provide insights into root nodulation and disease resistanc.</title>
        <authorList>
            <person name="Jiang F."/>
        </authorList>
    </citation>
    <scope>NUCLEOTIDE SEQUENCE [LARGE SCALE GENOMIC DNA]</scope>
    <source>
        <strain evidence="4">JINMINGXINNONG_FW02</strain>
        <tissue evidence="4">Leaves</tissue>
    </source>
</reference>
<feature type="region of interest" description="Disordered" evidence="1">
    <location>
        <begin position="171"/>
        <end position="191"/>
    </location>
</feature>
<name>A0AAN9QJN6_PHACN</name>
<evidence type="ECO:0000256" key="1">
    <source>
        <dbReference type="SAM" id="MobiDB-lite"/>
    </source>
</evidence>
<feature type="compositionally biased region" description="Acidic residues" evidence="1">
    <location>
        <begin position="259"/>
        <end position="269"/>
    </location>
</feature>
<feature type="compositionally biased region" description="Low complexity" evidence="1">
    <location>
        <begin position="793"/>
        <end position="810"/>
    </location>
</feature>
<proteinExistence type="predicted"/>
<dbReference type="Pfam" id="PF04782">
    <property type="entry name" value="DUF632"/>
    <property type="match status" value="1"/>
</dbReference>
<accession>A0AAN9QJN6</accession>
<feature type="domain" description="DUF630" evidence="3">
    <location>
        <begin position="36"/>
        <end position="94"/>
    </location>
</feature>
<sequence>MKLKMFCRAILIHCTLDRIYTPNLQRRKTKTRFEIMGASSSKMDDDKALQLCRQRKKFVRQALDGRCSLAAAHVSYVQSLKSTGTALRKFTEPEAPITSATLEPHEKTLSQFSLSSPSESQRIDTTETFSPTPSPPSSSKFQANHMKFSTSSSKKVEEKLPVPVIGIVTSSDTPHDAAAQPPETLASAGDSSLPVETPPWDYFGFFHPIDHHFSFQEGKVMRQDMMGNADDITQLMEEEGIPKLEDDEKVSSHEREDSMDSEDEFDDEPATNTLVQRFENFNRVNDNVRANDSPATIKPLEGDSASQFEHVNVEKGNSSVVSPSGTASTEVAFPTESNKLMEKENHSEKVVPKDIFSSMKDIEFLFVKASESGKEVPRMLEANKLHFRPLLPAKENHSAAPSFLKACFSCGEDPSQLPEEPAQNSVKYLTWQRTMSSRSSSSRNPLGPNSKDDIEDLTNNLFDSLCMISGSHASTLDRLYAWERKLYDEVKASGMIRREYDMKCKVLQHLESKGEKTYKIDKTRAVVKDLHSRIRVAILRIDSISKRIEELRDKELQPQLEELIEGLIRMWEVMFECHKLQFQIMSAAYNNSDARMVTHSELRRQIISYLEGELHYLSSSFSKWIGAQKSYLEAINGWLYKCVSLKQKTGKKRRPQRPLLSYGPPPIYVTCEIWLEKLGELPTQDVLDSMKSLASETARFLPRQEKNQGKGAKKPHIKSWNAHIRSESSDNLLRDGSSEDWDSGFDRFCTSFHGFLGHLNNFAGSSVNMYTELRLAIQNAKNYYHHRSNSQAQDGQWNSQSQDDNSKSQSEVANSEKKKP</sequence>
<dbReference type="InterPro" id="IPR006868">
    <property type="entry name" value="DUF630"/>
</dbReference>
<feature type="compositionally biased region" description="Basic and acidic residues" evidence="1">
    <location>
        <begin position="240"/>
        <end position="258"/>
    </location>
</feature>
<dbReference type="AlphaFoldDB" id="A0AAN9QJN6"/>
<feature type="region of interest" description="Disordered" evidence="1">
    <location>
        <begin position="701"/>
        <end position="721"/>
    </location>
</feature>
<organism evidence="4 5">
    <name type="scientific">Phaseolus coccineus</name>
    <name type="common">Scarlet runner bean</name>
    <name type="synonym">Phaseolus multiflorus</name>
    <dbReference type="NCBI Taxonomy" id="3886"/>
    <lineage>
        <taxon>Eukaryota</taxon>
        <taxon>Viridiplantae</taxon>
        <taxon>Streptophyta</taxon>
        <taxon>Embryophyta</taxon>
        <taxon>Tracheophyta</taxon>
        <taxon>Spermatophyta</taxon>
        <taxon>Magnoliopsida</taxon>
        <taxon>eudicotyledons</taxon>
        <taxon>Gunneridae</taxon>
        <taxon>Pentapetalae</taxon>
        <taxon>rosids</taxon>
        <taxon>fabids</taxon>
        <taxon>Fabales</taxon>
        <taxon>Fabaceae</taxon>
        <taxon>Papilionoideae</taxon>
        <taxon>50 kb inversion clade</taxon>
        <taxon>NPAAA clade</taxon>
        <taxon>indigoferoid/millettioid clade</taxon>
        <taxon>Phaseoleae</taxon>
        <taxon>Phaseolus</taxon>
    </lineage>
</organism>
<feature type="domain" description="DUF632" evidence="2">
    <location>
        <begin position="357"/>
        <end position="696"/>
    </location>
</feature>
<dbReference type="PANTHER" id="PTHR21450:SF6">
    <property type="entry name" value="EXPRESSED PROTEIN"/>
    <property type="match status" value="1"/>
</dbReference>
<evidence type="ECO:0000313" key="5">
    <source>
        <dbReference type="Proteomes" id="UP001374584"/>
    </source>
</evidence>
<protein>
    <submittedName>
        <fullName evidence="4">Uncharacterized protein</fullName>
    </submittedName>
</protein>